<evidence type="ECO:0000256" key="2">
    <source>
        <dbReference type="ARBA" id="ARBA00009012"/>
    </source>
</evidence>
<comment type="caution">
    <text evidence="7">The sequence shown here is derived from an EMBL/GenBank/DDBJ whole genome shotgun (WGS) entry which is preliminary data.</text>
</comment>
<keyword evidence="5 6" id="KW-0472">Membrane</keyword>
<evidence type="ECO:0000256" key="5">
    <source>
        <dbReference type="ARBA" id="ARBA00023136"/>
    </source>
</evidence>
<dbReference type="AlphaFoldDB" id="A0A100XWH6"/>
<dbReference type="Proteomes" id="UP000053462">
    <property type="component" value="Unassembled WGS sequence"/>
</dbReference>
<gene>
    <name evidence="7" type="ORF">APY94_10225</name>
</gene>
<dbReference type="STRING" id="227598.APY94_10225"/>
<dbReference type="EMBL" id="LLYW01000035">
    <property type="protein sequence ID" value="KUH32451.1"/>
    <property type="molecule type" value="Genomic_DNA"/>
</dbReference>
<organism evidence="7 8">
    <name type="scientific">Thermococcus celericrescens</name>
    <dbReference type="NCBI Taxonomy" id="227598"/>
    <lineage>
        <taxon>Archaea</taxon>
        <taxon>Methanobacteriati</taxon>
        <taxon>Methanobacteriota</taxon>
        <taxon>Thermococci</taxon>
        <taxon>Thermococcales</taxon>
        <taxon>Thermococcaceae</taxon>
        <taxon>Thermococcus</taxon>
    </lineage>
</organism>
<accession>A0A100XWH6</accession>
<dbReference type="PANTHER" id="PTHR13353">
    <property type="entry name" value="TRANSMEMBRANE PROTEIN 19"/>
    <property type="match status" value="1"/>
</dbReference>
<comment type="subcellular location">
    <subcellularLocation>
        <location evidence="1">Membrane</location>
        <topology evidence="1">Multi-pass membrane protein</topology>
    </subcellularLocation>
</comment>
<dbReference type="RefSeq" id="WP_058939532.1">
    <property type="nucleotide sequence ID" value="NZ_LLYW01000035.1"/>
</dbReference>
<dbReference type="InterPro" id="IPR002794">
    <property type="entry name" value="DUF92_TMEM19"/>
</dbReference>
<sequence length="240" mass="24727">MLERIAMDLAVVAGLGLGSYRFKALDAKGAVAAAALGLVVIELGGIYPFLAMVAFVVIGVLATKYRFMEKVRLGTAQSRNGVRSWGNVLGNGLAAAIFLVFEQLSHMDVFWAATFAAIATANGDTLASELGKVFGRSPKLITNFKPARPGTNGAVSWAGELFALAGALAIAPFALPLTAEKGLMLLAVTLGGFIGVNLDSLIGATLENEGITNNNSTNFLASLLGGFVGAGLFYILNGGA</sequence>
<dbReference type="Pfam" id="PF01940">
    <property type="entry name" value="DUF92"/>
    <property type="match status" value="1"/>
</dbReference>
<dbReference type="PANTHER" id="PTHR13353:SF5">
    <property type="entry name" value="TRANSMEMBRANE PROTEIN 19"/>
    <property type="match status" value="1"/>
</dbReference>
<feature type="transmembrane region" description="Helical" evidence="6">
    <location>
        <begin position="82"/>
        <end position="101"/>
    </location>
</feature>
<comment type="similarity">
    <text evidence="2">Belongs to the TMEM19 family.</text>
</comment>
<evidence type="ECO:0000256" key="1">
    <source>
        <dbReference type="ARBA" id="ARBA00004141"/>
    </source>
</evidence>
<feature type="transmembrane region" description="Helical" evidence="6">
    <location>
        <begin position="218"/>
        <end position="236"/>
    </location>
</feature>
<feature type="transmembrane region" description="Helical" evidence="6">
    <location>
        <begin position="154"/>
        <end position="175"/>
    </location>
</feature>
<keyword evidence="4 6" id="KW-1133">Transmembrane helix</keyword>
<evidence type="ECO:0000256" key="6">
    <source>
        <dbReference type="SAM" id="Phobius"/>
    </source>
</evidence>
<keyword evidence="8" id="KW-1185">Reference proteome</keyword>
<evidence type="ECO:0000313" key="7">
    <source>
        <dbReference type="EMBL" id="KUH32451.1"/>
    </source>
</evidence>
<evidence type="ECO:0000256" key="4">
    <source>
        <dbReference type="ARBA" id="ARBA00022989"/>
    </source>
</evidence>
<feature type="transmembrane region" description="Helical" evidence="6">
    <location>
        <begin position="31"/>
        <end position="61"/>
    </location>
</feature>
<name>A0A100XWH6_9EURY</name>
<reference evidence="7 8" key="1">
    <citation type="submission" date="2015-10" db="EMBL/GenBank/DDBJ databases">
        <title>Draft genome sequence of Thermococcus celericrescens strain DSM 17994.</title>
        <authorList>
            <person name="Hong S.-J."/>
            <person name="Park C.-E."/>
            <person name="Shin J.-H."/>
        </authorList>
    </citation>
    <scope>NUCLEOTIDE SEQUENCE [LARGE SCALE GENOMIC DNA]</scope>
    <source>
        <strain evidence="7 8">DSM 17994</strain>
    </source>
</reference>
<dbReference type="OrthoDB" id="28948at2157"/>
<evidence type="ECO:0008006" key="9">
    <source>
        <dbReference type="Google" id="ProtNLM"/>
    </source>
</evidence>
<evidence type="ECO:0000313" key="8">
    <source>
        <dbReference type="Proteomes" id="UP000053462"/>
    </source>
</evidence>
<protein>
    <recommendedName>
        <fullName evidence="9">DUF92 domain-containing protein</fullName>
    </recommendedName>
</protein>
<evidence type="ECO:0000256" key="3">
    <source>
        <dbReference type="ARBA" id="ARBA00022692"/>
    </source>
</evidence>
<proteinExistence type="inferred from homology"/>
<keyword evidence="3 6" id="KW-0812">Transmembrane</keyword>
<feature type="transmembrane region" description="Helical" evidence="6">
    <location>
        <begin position="182"/>
        <end position="206"/>
    </location>
</feature>
<dbReference type="GO" id="GO:0016020">
    <property type="term" value="C:membrane"/>
    <property type="evidence" value="ECO:0007669"/>
    <property type="project" value="UniProtKB-SubCell"/>
</dbReference>